<comment type="caution">
    <text evidence="2">The sequence shown here is derived from an EMBL/GenBank/DDBJ whole genome shotgun (WGS) entry which is preliminary data.</text>
</comment>
<keyword evidence="1" id="KW-1133">Transmembrane helix</keyword>
<organism evidence="2">
    <name type="scientific">Picea glauca</name>
    <name type="common">White spruce</name>
    <name type="synonym">Pinus glauca</name>
    <dbReference type="NCBI Taxonomy" id="3330"/>
    <lineage>
        <taxon>Eukaryota</taxon>
        <taxon>Viridiplantae</taxon>
        <taxon>Streptophyta</taxon>
        <taxon>Embryophyta</taxon>
        <taxon>Tracheophyta</taxon>
        <taxon>Spermatophyta</taxon>
        <taxon>Pinopsida</taxon>
        <taxon>Pinidae</taxon>
        <taxon>Conifers I</taxon>
        <taxon>Pinales</taxon>
        <taxon>Pinaceae</taxon>
        <taxon>Picea</taxon>
    </lineage>
</organism>
<reference evidence="2" key="1">
    <citation type="journal article" date="2015" name="Genome Biol. Evol.">
        <title>Organellar Genomes of White Spruce (Picea glauca): Assembly and Annotation.</title>
        <authorList>
            <person name="Jackman S.D."/>
            <person name="Warren R.L."/>
            <person name="Gibb E.A."/>
            <person name="Vandervalk B.P."/>
            <person name="Mohamadi H."/>
            <person name="Chu J."/>
            <person name="Raymond A."/>
            <person name="Pleasance S."/>
            <person name="Coope R."/>
            <person name="Wildung M.R."/>
            <person name="Ritland C.E."/>
            <person name="Bousquet J."/>
            <person name="Jones S.J."/>
            <person name="Bohlmann J."/>
            <person name="Birol I."/>
        </authorList>
    </citation>
    <scope>NUCLEOTIDE SEQUENCE [LARGE SCALE GENOMIC DNA]</scope>
    <source>
        <tissue evidence="2">Flushing bud</tissue>
    </source>
</reference>
<sequence length="83" mass="9458">MSLSLRMLKIERFLNSVILNAENAVLPVIHYILHYALAAEEISGCYYICNYALASYLIIFLNTYQDQRPKNLCNDSTSGVCIH</sequence>
<evidence type="ECO:0000256" key="1">
    <source>
        <dbReference type="SAM" id="Phobius"/>
    </source>
</evidence>
<evidence type="ECO:0000313" key="2">
    <source>
        <dbReference type="EMBL" id="KUM51191.1"/>
    </source>
</evidence>
<dbReference type="EMBL" id="LKAM01000001">
    <property type="protein sequence ID" value="KUM51191.1"/>
    <property type="molecule type" value="Genomic_DNA"/>
</dbReference>
<feature type="transmembrane region" description="Helical" evidence="1">
    <location>
        <begin position="45"/>
        <end position="64"/>
    </location>
</feature>
<feature type="transmembrane region" description="Helical" evidence="1">
    <location>
        <begin position="12"/>
        <end position="33"/>
    </location>
</feature>
<name>A0A101M505_PICGL</name>
<protein>
    <submittedName>
        <fullName evidence="2">Uncharacterized protein</fullName>
    </submittedName>
</protein>
<geneLocation type="mitochondrion" evidence="2"/>
<keyword evidence="1" id="KW-0472">Membrane</keyword>
<keyword evidence="2" id="KW-0496">Mitochondrion</keyword>
<proteinExistence type="predicted"/>
<dbReference type="AlphaFoldDB" id="A0A101M505"/>
<gene>
    <name evidence="2" type="ORF">ABT39_MTgene1037</name>
</gene>
<keyword evidence="1" id="KW-0812">Transmembrane</keyword>
<accession>A0A101M505</accession>